<reference evidence="3" key="1">
    <citation type="submission" date="2021-01" db="EMBL/GenBank/DDBJ databases">
        <authorList>
            <person name="Corre E."/>
            <person name="Pelletier E."/>
            <person name="Niang G."/>
            <person name="Scheremetjew M."/>
            <person name="Finn R."/>
            <person name="Kale V."/>
            <person name="Holt S."/>
            <person name="Cochrane G."/>
            <person name="Meng A."/>
            <person name="Brown T."/>
            <person name="Cohen L."/>
        </authorList>
    </citation>
    <scope>NUCLEOTIDE SEQUENCE</scope>
    <source>
        <strain evidence="3">ECT3854</strain>
    </source>
</reference>
<feature type="region of interest" description="Disordered" evidence="2">
    <location>
        <begin position="402"/>
        <end position="423"/>
    </location>
</feature>
<feature type="compositionally biased region" description="Polar residues" evidence="2">
    <location>
        <begin position="29"/>
        <end position="45"/>
    </location>
</feature>
<organism evidence="3">
    <name type="scientific">Cyclophora tenuis</name>
    <name type="common">Marine diatom</name>
    <dbReference type="NCBI Taxonomy" id="216820"/>
    <lineage>
        <taxon>Eukaryota</taxon>
        <taxon>Sar</taxon>
        <taxon>Stramenopiles</taxon>
        <taxon>Ochrophyta</taxon>
        <taxon>Bacillariophyta</taxon>
        <taxon>Fragilariophyceae</taxon>
        <taxon>Fragilariophycidae</taxon>
        <taxon>Cyclophorales</taxon>
        <taxon>Cyclophoraceae</taxon>
        <taxon>Cyclophora</taxon>
    </lineage>
</organism>
<keyword evidence="1" id="KW-0175">Coiled coil</keyword>
<accession>A0A7S1D3X9</accession>
<evidence type="ECO:0000256" key="1">
    <source>
        <dbReference type="SAM" id="Coils"/>
    </source>
</evidence>
<proteinExistence type="predicted"/>
<sequence length="601" mass="68189">MEQKMKDEKKFDLEQELMVKLHKDEVKYAQSQARKTPAPASQSPIPTRKQADAGVAMANLPANYVSPEILAKHEANVARLEEELEAERKLRREADAEIIKLRATINGVQLKESEVQDLLAQQLESAPPQKDEHPTTIEEDDEEDDEEDETVAPSNGSKTSLVEPEVTGAEEQLEKSQLEQPTTKKVLTKQQEQEELEKIKQEAVTPQVVSALNKLGINSAKDNRIFSEESNRSGVEEKQEAPRRPFLLKSPSEYLPMIRRGFNRGNEEKAEEQVISVGWKVEVRNRKEREELLRDEVDRFEIKMKRFSASLEEGIDITLWQLSRKVELGGDEKDEFGLKSTAVTVKLHRRGDLYVQAVLAFTLRGGYLSKAIGRHRADKAALEPLSLYDILEVKAGCSGYDHTELPSSSGKGKSKSGKKSKSDNRQASLFLTVKATPTPEASFRSYIFKFKSRSARNDVLNGLRSILADMQIREGVSISSIQQNEDDQDEDEIMVPLSEVHNAINREREAYDRLLLLLLQGQEDLKEKEDEMLTLRGRLESVMNESEEKDRVQANDSKLIMQLSKKLETLLMDNEDLRDQNDRLNSRLVSVECEKMNLMSG</sequence>
<evidence type="ECO:0000313" key="3">
    <source>
        <dbReference type="EMBL" id="CAD8937497.1"/>
    </source>
</evidence>
<name>A0A7S1D3X9_CYCTE</name>
<dbReference type="EMBL" id="HBFW01013466">
    <property type="protein sequence ID" value="CAD8937497.1"/>
    <property type="molecule type" value="Transcribed_RNA"/>
</dbReference>
<feature type="coiled-coil region" evidence="1">
    <location>
        <begin position="525"/>
        <end position="594"/>
    </location>
</feature>
<feature type="region of interest" description="Disordered" evidence="2">
    <location>
        <begin position="119"/>
        <end position="198"/>
    </location>
</feature>
<feature type="coiled-coil region" evidence="1">
    <location>
        <begin position="70"/>
        <end position="104"/>
    </location>
</feature>
<gene>
    <name evidence="3" type="ORF">CTEN0397_LOCUS8556</name>
</gene>
<feature type="compositionally biased region" description="Acidic residues" evidence="2">
    <location>
        <begin position="137"/>
        <end position="150"/>
    </location>
</feature>
<feature type="region of interest" description="Disordered" evidence="2">
    <location>
        <begin position="28"/>
        <end position="51"/>
    </location>
</feature>
<dbReference type="AlphaFoldDB" id="A0A7S1D3X9"/>
<evidence type="ECO:0000256" key="2">
    <source>
        <dbReference type="SAM" id="MobiDB-lite"/>
    </source>
</evidence>
<protein>
    <submittedName>
        <fullName evidence="3">Uncharacterized protein</fullName>
    </submittedName>
</protein>